<dbReference type="Gene3D" id="3.30.1220.10">
    <property type="entry name" value="CobW-like, C-terminal domain"/>
    <property type="match status" value="1"/>
</dbReference>
<dbReference type="SMART" id="SM00833">
    <property type="entry name" value="CobW_C"/>
    <property type="match status" value="1"/>
</dbReference>
<reference evidence="8 9" key="1">
    <citation type="submission" date="2016-11" db="EMBL/GenBank/DDBJ databases">
        <authorList>
            <person name="Jaros S."/>
            <person name="Januszkiewicz K."/>
            <person name="Wedrychowicz H."/>
        </authorList>
    </citation>
    <scope>NUCLEOTIDE SEQUENCE [LARGE SCALE GENOMIC DNA]</scope>
    <source>
        <strain evidence="8 9">DSM 5091</strain>
    </source>
</reference>
<comment type="function">
    <text evidence="5">Zinc chaperone that directly transfers zinc cofactor to target proteins, thereby activating them. Zinc is transferred from the CXCC motif in the GTPase domain to the zinc binding site in target proteins in a process requiring GTP hydrolysis.</text>
</comment>
<keyword evidence="9" id="KW-1185">Reference proteome</keyword>
<dbReference type="AlphaFoldDB" id="A0A1M6JBM4"/>
<dbReference type="Pfam" id="PF02492">
    <property type="entry name" value="cobW"/>
    <property type="match status" value="1"/>
</dbReference>
<evidence type="ECO:0000256" key="3">
    <source>
        <dbReference type="ARBA" id="ARBA00023186"/>
    </source>
</evidence>
<dbReference type="Gene3D" id="3.40.50.300">
    <property type="entry name" value="P-loop containing nucleotide triphosphate hydrolases"/>
    <property type="match status" value="1"/>
</dbReference>
<evidence type="ECO:0000259" key="7">
    <source>
        <dbReference type="SMART" id="SM00833"/>
    </source>
</evidence>
<dbReference type="InterPro" id="IPR003495">
    <property type="entry name" value="CobW/HypB/UreG_nucleotide-bd"/>
</dbReference>
<dbReference type="GO" id="GO:0005737">
    <property type="term" value="C:cytoplasm"/>
    <property type="evidence" value="ECO:0007669"/>
    <property type="project" value="TreeGrafter"/>
</dbReference>
<comment type="similarity">
    <text evidence="4">Belongs to the SIMIBI class G3E GTPase family. ZNG1 subfamily.</text>
</comment>
<dbReference type="Pfam" id="PF07683">
    <property type="entry name" value="CobW_C"/>
    <property type="match status" value="1"/>
</dbReference>
<dbReference type="SUPFAM" id="SSF90002">
    <property type="entry name" value="Hypothetical protein YjiA, C-terminal domain"/>
    <property type="match status" value="1"/>
</dbReference>
<dbReference type="STRING" id="1122189.SAMN02745165_02380"/>
<comment type="catalytic activity">
    <reaction evidence="6">
        <text>GTP + H2O = GDP + phosphate + H(+)</text>
        <dbReference type="Rhea" id="RHEA:19669"/>
        <dbReference type="ChEBI" id="CHEBI:15377"/>
        <dbReference type="ChEBI" id="CHEBI:15378"/>
        <dbReference type="ChEBI" id="CHEBI:37565"/>
        <dbReference type="ChEBI" id="CHEBI:43474"/>
        <dbReference type="ChEBI" id="CHEBI:58189"/>
    </reaction>
    <physiologicalReaction direction="left-to-right" evidence="6">
        <dbReference type="Rhea" id="RHEA:19670"/>
    </physiologicalReaction>
</comment>
<dbReference type="OrthoDB" id="9808822at2"/>
<dbReference type="RefSeq" id="WP_072908956.1">
    <property type="nucleotide sequence ID" value="NZ_FQZT01000008.1"/>
</dbReference>
<dbReference type="EMBL" id="FQZT01000008">
    <property type="protein sequence ID" value="SHJ44022.1"/>
    <property type="molecule type" value="Genomic_DNA"/>
</dbReference>
<keyword evidence="3" id="KW-0143">Chaperone</keyword>
<evidence type="ECO:0000313" key="8">
    <source>
        <dbReference type="EMBL" id="SHJ44022.1"/>
    </source>
</evidence>
<dbReference type="InterPro" id="IPR011629">
    <property type="entry name" value="CobW-like_C"/>
</dbReference>
<sequence length="609" mass="66849">MIDFSALLPPAVTADPQLTALELPRAVLMRVNFIPGVRQRLGWRGVKECTGNPGALTLKVVDAPGVFAICPQASDMDGEQGRALFDLYYFPAPEEDLVESFSIAAGITVLQDDFLDRVREFAGDEQLQALFKLATLQLSYNGNTGAVAVSFMAAERQLLISAEGVMISGIDGLQQAVEPGGVDQDLAAQTVMFPFFRALAASFSFCFAAAPNALLQLSRPGRKIIYYQQNRFESEFCYDSKERLLSLVWGEQRGLSIDDSEFPKLELNWRDPEEKPCEYADEPWWQKQVPGARFSVDKNTMGISEKPKLIILTGFLGAGKTSFLNHFIEYQARKNAFVAIIQNEIGAQGLDTKLLGQHYAVTEMDEGCVCCTLSGNLKLALAEILAGFQPDFVVVETTGLANPANFLSEISELEDQLDFCSITTLVDAAQGAAPLEKYGVAREQLMLADAVILNKIDQSSEEQLAQLTAKIQLLNPVASIYETCHGECSPAQIYGVNFAGQMRLPNDREKHGIHGHTHAEHGISSLLLDLPQSIGREQFLAATAKLPEQVLRVKGVLQFENEGDPLVYQYVPGSQTLSPAPEEDSGQRFLVFIGEDVQRSAESFLNTFI</sequence>
<dbReference type="Proteomes" id="UP000184171">
    <property type="component" value="Unassembled WGS sequence"/>
</dbReference>
<name>A0A1M6JBM4_MALRU</name>
<keyword evidence="1" id="KW-0547">Nucleotide-binding</keyword>
<evidence type="ECO:0000313" key="9">
    <source>
        <dbReference type="Proteomes" id="UP000184171"/>
    </source>
</evidence>
<evidence type="ECO:0000256" key="6">
    <source>
        <dbReference type="ARBA" id="ARBA00049117"/>
    </source>
</evidence>
<dbReference type="InterPro" id="IPR027417">
    <property type="entry name" value="P-loop_NTPase"/>
</dbReference>
<evidence type="ECO:0000256" key="5">
    <source>
        <dbReference type="ARBA" id="ARBA00045658"/>
    </source>
</evidence>
<keyword evidence="2" id="KW-0378">Hydrolase</keyword>
<gene>
    <name evidence="8" type="ORF">SAMN02745165_02380</name>
</gene>
<dbReference type="SUPFAM" id="SSF52540">
    <property type="entry name" value="P-loop containing nucleoside triphosphate hydrolases"/>
    <property type="match status" value="1"/>
</dbReference>
<dbReference type="PANTHER" id="PTHR13748:SF62">
    <property type="entry name" value="COBW DOMAIN-CONTAINING PROTEIN"/>
    <property type="match status" value="1"/>
</dbReference>
<dbReference type="CDD" id="cd03112">
    <property type="entry name" value="CobW-like"/>
    <property type="match status" value="1"/>
</dbReference>
<dbReference type="GO" id="GO:0016787">
    <property type="term" value="F:hydrolase activity"/>
    <property type="evidence" value="ECO:0007669"/>
    <property type="project" value="UniProtKB-KW"/>
</dbReference>
<accession>A0A1M6JBM4</accession>
<evidence type="ECO:0000256" key="1">
    <source>
        <dbReference type="ARBA" id="ARBA00022741"/>
    </source>
</evidence>
<dbReference type="InterPro" id="IPR036627">
    <property type="entry name" value="CobW-likC_sf"/>
</dbReference>
<protein>
    <submittedName>
        <fullName evidence="8">GTPase, G3E family</fullName>
    </submittedName>
</protein>
<evidence type="ECO:0000256" key="4">
    <source>
        <dbReference type="ARBA" id="ARBA00034320"/>
    </source>
</evidence>
<dbReference type="GO" id="GO:0000166">
    <property type="term" value="F:nucleotide binding"/>
    <property type="evidence" value="ECO:0007669"/>
    <property type="project" value="UniProtKB-KW"/>
</dbReference>
<dbReference type="PANTHER" id="PTHR13748">
    <property type="entry name" value="COBW-RELATED"/>
    <property type="match status" value="1"/>
</dbReference>
<feature type="domain" description="CobW C-terminal" evidence="7">
    <location>
        <begin position="523"/>
        <end position="608"/>
    </location>
</feature>
<organism evidence="8 9">
    <name type="scientific">Malonomonas rubra DSM 5091</name>
    <dbReference type="NCBI Taxonomy" id="1122189"/>
    <lineage>
        <taxon>Bacteria</taxon>
        <taxon>Pseudomonadati</taxon>
        <taxon>Thermodesulfobacteriota</taxon>
        <taxon>Desulfuromonadia</taxon>
        <taxon>Desulfuromonadales</taxon>
        <taxon>Geopsychrobacteraceae</taxon>
        <taxon>Malonomonas</taxon>
    </lineage>
</organism>
<proteinExistence type="inferred from homology"/>
<evidence type="ECO:0000256" key="2">
    <source>
        <dbReference type="ARBA" id="ARBA00022801"/>
    </source>
</evidence>
<dbReference type="InterPro" id="IPR051316">
    <property type="entry name" value="Zinc-reg_GTPase_activator"/>
</dbReference>